<feature type="compositionally biased region" description="Polar residues" evidence="1">
    <location>
        <begin position="307"/>
        <end position="316"/>
    </location>
</feature>
<dbReference type="Pfam" id="PF01661">
    <property type="entry name" value="Macro"/>
    <property type="match status" value="1"/>
</dbReference>
<dbReference type="PROSITE" id="PS51154">
    <property type="entry name" value="MACRO"/>
    <property type="match status" value="1"/>
</dbReference>
<dbReference type="PANTHER" id="PTHR11106">
    <property type="entry name" value="GANGLIOSIDE INDUCED DIFFERENTIATION ASSOCIATED PROTEIN 2-RELATED"/>
    <property type="match status" value="1"/>
</dbReference>
<evidence type="ECO:0000313" key="4">
    <source>
        <dbReference type="Proteomes" id="UP000265703"/>
    </source>
</evidence>
<dbReference type="InterPro" id="IPR002589">
    <property type="entry name" value="Macro_dom"/>
</dbReference>
<evidence type="ECO:0000259" key="2">
    <source>
        <dbReference type="PROSITE" id="PS51154"/>
    </source>
</evidence>
<feature type="compositionally biased region" description="Polar residues" evidence="1">
    <location>
        <begin position="365"/>
        <end position="376"/>
    </location>
</feature>
<dbReference type="InterPro" id="IPR043472">
    <property type="entry name" value="Macro_dom-like"/>
</dbReference>
<gene>
    <name evidence="3" type="ORF">C1645_741808</name>
</gene>
<name>A0A397SR52_9GLOM</name>
<organism evidence="3 4">
    <name type="scientific">Glomus cerebriforme</name>
    <dbReference type="NCBI Taxonomy" id="658196"/>
    <lineage>
        <taxon>Eukaryota</taxon>
        <taxon>Fungi</taxon>
        <taxon>Fungi incertae sedis</taxon>
        <taxon>Mucoromycota</taxon>
        <taxon>Glomeromycotina</taxon>
        <taxon>Glomeromycetes</taxon>
        <taxon>Glomerales</taxon>
        <taxon>Glomeraceae</taxon>
        <taxon>Glomus</taxon>
    </lineage>
</organism>
<dbReference type="EMBL" id="QKYT01000444">
    <property type="protein sequence ID" value="RIA85144.1"/>
    <property type="molecule type" value="Genomic_DNA"/>
</dbReference>
<dbReference type="Proteomes" id="UP000265703">
    <property type="component" value="Unassembled WGS sequence"/>
</dbReference>
<dbReference type="STRING" id="658196.A0A397SR52"/>
<feature type="compositionally biased region" description="Basic and acidic residues" evidence="1">
    <location>
        <begin position="215"/>
        <end position="229"/>
    </location>
</feature>
<feature type="compositionally biased region" description="Basic and acidic residues" evidence="1">
    <location>
        <begin position="504"/>
        <end position="516"/>
    </location>
</feature>
<dbReference type="PANTHER" id="PTHR11106:SF27">
    <property type="entry name" value="MACRO DOMAIN-CONTAINING PROTEIN"/>
    <property type="match status" value="1"/>
</dbReference>
<feature type="compositionally biased region" description="Basic and acidic residues" evidence="1">
    <location>
        <begin position="257"/>
        <end position="280"/>
    </location>
</feature>
<dbReference type="OrthoDB" id="6077599at2759"/>
<evidence type="ECO:0000256" key="1">
    <source>
        <dbReference type="SAM" id="MobiDB-lite"/>
    </source>
</evidence>
<feature type="compositionally biased region" description="Polar residues" evidence="1">
    <location>
        <begin position="518"/>
        <end position="536"/>
    </location>
</feature>
<feature type="compositionally biased region" description="Basic and acidic residues" evidence="1">
    <location>
        <begin position="442"/>
        <end position="457"/>
    </location>
</feature>
<comment type="caution">
    <text evidence="3">The sequence shown here is derived from an EMBL/GenBank/DDBJ whole genome shotgun (WGS) entry which is preliminary data.</text>
</comment>
<reference evidence="3 4" key="1">
    <citation type="submission" date="2018-06" db="EMBL/GenBank/DDBJ databases">
        <title>Comparative genomics reveals the genomic features of Rhizophagus irregularis, R. cerebriforme, R. diaphanum and Gigaspora rosea, and their symbiotic lifestyle signature.</title>
        <authorList>
            <person name="Morin E."/>
            <person name="San Clemente H."/>
            <person name="Chen E.C.H."/>
            <person name="De La Providencia I."/>
            <person name="Hainaut M."/>
            <person name="Kuo A."/>
            <person name="Kohler A."/>
            <person name="Murat C."/>
            <person name="Tang N."/>
            <person name="Roy S."/>
            <person name="Loubradou J."/>
            <person name="Henrissat B."/>
            <person name="Grigoriev I.V."/>
            <person name="Corradi N."/>
            <person name="Roux C."/>
            <person name="Martin F.M."/>
        </authorList>
    </citation>
    <scope>NUCLEOTIDE SEQUENCE [LARGE SCALE GENOMIC DNA]</scope>
    <source>
        <strain evidence="3 4">DAOM 227022</strain>
    </source>
</reference>
<feature type="compositionally biased region" description="Acidic residues" evidence="1">
    <location>
        <begin position="465"/>
        <end position="481"/>
    </location>
</feature>
<dbReference type="SMART" id="SM00506">
    <property type="entry name" value="A1pp"/>
    <property type="match status" value="1"/>
</dbReference>
<feature type="domain" description="Macro" evidence="2">
    <location>
        <begin position="32"/>
        <end position="210"/>
    </location>
</feature>
<proteinExistence type="predicted"/>
<feature type="compositionally biased region" description="Basic and acidic residues" evidence="1">
    <location>
        <begin position="293"/>
        <end position="306"/>
    </location>
</feature>
<feature type="compositionally biased region" description="Polar residues" evidence="1">
    <location>
        <begin position="419"/>
        <end position="432"/>
    </location>
</feature>
<protein>
    <recommendedName>
        <fullName evidence="2">Macro domain-containing protein</fullName>
    </recommendedName>
</protein>
<accession>A0A397SR52</accession>
<feature type="compositionally biased region" description="Basic and acidic residues" evidence="1">
    <location>
        <begin position="406"/>
        <end position="415"/>
    </location>
</feature>
<feature type="compositionally biased region" description="Polar residues" evidence="1">
    <location>
        <begin position="391"/>
        <end position="403"/>
    </location>
</feature>
<sequence length="560" mass="63113">MVIELGEIPTLSQAYEDRHFSPRNIRRSESLDPKFGHNEEFNKKISLIQADITKLKIDAIVNAANETLLGGGGVDGAIHRAAGPGLRNECWDLNGCDTGDAKITGGYDLPCKHVIHTVGPVGEKPHLLRSAYKRSLEVMTEKNLKSIAFSNISTGVYGYPRVKAGHVALETTRKWLEEHSDYLDKLERIIFCVFEDDNKDIYEILFPMYFPPSTKHNDDKKEGDKKDENVIQQQDTTQMTSSTLSTINNLGNENEEEIPKVNKEEISKENNEEEKKEVEGNKQTNDELMTEATTDHAKGNELHETTDAANMNTQQIEENENAIEPKNNEMRTGQNEDQKETKENEDHAMEIDTNTMEEDEENNEQTGGVNIQNDTNTMEEDKGKEAEENNEQTGGVNIQNDTNTMEEDRKGKEAEENNEQTGGVNIQIAQTEQENEQEDVNMSDRQDLETVHDRDVKMLNNEDGEHQDEEENEVIDVDMTDVDSKPTNVAEMDTRQGEEDENATESKNELKQEIGEATKSTSKNDQGSENPPNVTTIHKDETDDIINGNNSNQHLTQSSL</sequence>
<dbReference type="AlphaFoldDB" id="A0A397SR52"/>
<dbReference type="Gene3D" id="3.40.220.10">
    <property type="entry name" value="Leucine Aminopeptidase, subunit E, domain 1"/>
    <property type="match status" value="1"/>
</dbReference>
<evidence type="ECO:0000313" key="3">
    <source>
        <dbReference type="EMBL" id="RIA85144.1"/>
    </source>
</evidence>
<feature type="compositionally biased region" description="Polar residues" evidence="1">
    <location>
        <begin position="547"/>
        <end position="560"/>
    </location>
</feature>
<feature type="compositionally biased region" description="Low complexity" evidence="1">
    <location>
        <begin position="232"/>
        <end position="252"/>
    </location>
</feature>
<dbReference type="SUPFAM" id="SSF52949">
    <property type="entry name" value="Macro domain-like"/>
    <property type="match status" value="1"/>
</dbReference>
<dbReference type="CDD" id="cd02908">
    <property type="entry name" value="Macro_OAADPr_deacetylase"/>
    <property type="match status" value="1"/>
</dbReference>
<feature type="region of interest" description="Disordered" evidence="1">
    <location>
        <begin position="212"/>
        <end position="560"/>
    </location>
</feature>
<keyword evidence="4" id="KW-1185">Reference proteome</keyword>
<feature type="compositionally biased region" description="Basic and acidic residues" evidence="1">
    <location>
        <begin position="326"/>
        <end position="350"/>
    </location>
</feature>